<evidence type="ECO:0000256" key="1">
    <source>
        <dbReference type="ARBA" id="ARBA00004761"/>
    </source>
</evidence>
<evidence type="ECO:0000256" key="2">
    <source>
        <dbReference type="ARBA" id="ARBA00006906"/>
    </source>
</evidence>
<keyword evidence="7" id="KW-1185">Reference proteome</keyword>
<dbReference type="CDD" id="cd00452">
    <property type="entry name" value="KDPG_aldolase"/>
    <property type="match status" value="1"/>
</dbReference>
<dbReference type="eggNOG" id="COG0800">
    <property type="taxonomic scope" value="Bacteria"/>
</dbReference>
<comment type="caution">
    <text evidence="6">The sequence shown here is derived from an EMBL/GenBank/DDBJ whole genome shotgun (WGS) entry which is preliminary data.</text>
</comment>
<comment type="subunit">
    <text evidence="3">Homotrimer.</text>
</comment>
<accession>A0A0A2LQK4</accession>
<gene>
    <name evidence="6" type="ORF">Q763_08190</name>
</gene>
<evidence type="ECO:0000256" key="4">
    <source>
        <dbReference type="ARBA" id="ARBA00023239"/>
    </source>
</evidence>
<dbReference type="RefSeq" id="WP_035132993.1">
    <property type="nucleotide sequence ID" value="NZ_JRLV01000007.1"/>
</dbReference>
<dbReference type="SUPFAM" id="SSF51569">
    <property type="entry name" value="Aldolase"/>
    <property type="match status" value="1"/>
</dbReference>
<evidence type="ECO:0000256" key="3">
    <source>
        <dbReference type="ARBA" id="ARBA00011233"/>
    </source>
</evidence>
<name>A0A0A2LQK4_9FLAO</name>
<keyword evidence="4" id="KW-0456">Lyase</keyword>
<evidence type="ECO:0000313" key="7">
    <source>
        <dbReference type="Proteomes" id="UP000030129"/>
    </source>
</evidence>
<dbReference type="STRING" id="1406840.Q763_08190"/>
<dbReference type="Pfam" id="PF01081">
    <property type="entry name" value="Aldolase"/>
    <property type="match status" value="1"/>
</dbReference>
<dbReference type="PANTHER" id="PTHR30246">
    <property type="entry name" value="2-KETO-3-DEOXY-6-PHOSPHOGLUCONATE ALDOLASE"/>
    <property type="match status" value="1"/>
</dbReference>
<comment type="pathway">
    <text evidence="1">Carbohydrate acid metabolism.</text>
</comment>
<dbReference type="PANTHER" id="PTHR30246:SF1">
    <property type="entry name" value="2-DEHYDRO-3-DEOXY-6-PHOSPHOGALACTONATE ALDOLASE-RELATED"/>
    <property type="match status" value="1"/>
</dbReference>
<reference evidence="6 7" key="1">
    <citation type="submission" date="2013-09" db="EMBL/GenBank/DDBJ databases">
        <authorList>
            <person name="Zeng Z."/>
            <person name="Chen C."/>
        </authorList>
    </citation>
    <scope>NUCLEOTIDE SEQUENCE [LARGE SCALE GENOMIC DNA]</scope>
    <source>
        <strain evidence="6 7">F44-8</strain>
    </source>
</reference>
<organism evidence="6 7">
    <name type="scientific">Flavobacterium beibuense F44-8</name>
    <dbReference type="NCBI Taxonomy" id="1406840"/>
    <lineage>
        <taxon>Bacteria</taxon>
        <taxon>Pseudomonadati</taxon>
        <taxon>Bacteroidota</taxon>
        <taxon>Flavobacteriia</taxon>
        <taxon>Flavobacteriales</taxon>
        <taxon>Flavobacteriaceae</taxon>
        <taxon>Flavobacterium</taxon>
    </lineage>
</organism>
<evidence type="ECO:0000313" key="6">
    <source>
        <dbReference type="EMBL" id="KGO81611.1"/>
    </source>
</evidence>
<dbReference type="AlphaFoldDB" id="A0A0A2LQK4"/>
<dbReference type="Proteomes" id="UP000030129">
    <property type="component" value="Unassembled WGS sequence"/>
</dbReference>
<evidence type="ECO:0000256" key="5">
    <source>
        <dbReference type="ARBA" id="ARBA00023277"/>
    </source>
</evidence>
<dbReference type="InterPro" id="IPR013785">
    <property type="entry name" value="Aldolase_TIM"/>
</dbReference>
<dbReference type="InterPro" id="IPR000887">
    <property type="entry name" value="Aldlse_KDPG_KHG"/>
</dbReference>
<sequence>MMRDKKVIYNRIKSEGLLPLFYHDDTEVCIAVTNALFKANVSIIEFTNRGENAIKNLQAIIKERDSSMPELLIGVGTVINADEARLFIELGADFLVSPFFDETVNTAAVKAKIPYLPGCMTPREIHLAVAAGCTTIKLFPGNVLGPAFVEAIRPLFNDIDFIVTGGVETNQENITSWFKSGVSAVGLGSKLITKNIITNKDYNSLTETAISVKTVINQIRDNNY</sequence>
<dbReference type="EMBL" id="JRLV01000007">
    <property type="protein sequence ID" value="KGO81611.1"/>
    <property type="molecule type" value="Genomic_DNA"/>
</dbReference>
<dbReference type="Gene3D" id="3.20.20.70">
    <property type="entry name" value="Aldolase class I"/>
    <property type="match status" value="1"/>
</dbReference>
<proteinExistence type="inferred from homology"/>
<dbReference type="GO" id="GO:0016829">
    <property type="term" value="F:lyase activity"/>
    <property type="evidence" value="ECO:0007669"/>
    <property type="project" value="UniProtKB-KW"/>
</dbReference>
<keyword evidence="5" id="KW-0119">Carbohydrate metabolism</keyword>
<comment type="similarity">
    <text evidence="2">Belongs to the KHG/KDPG aldolase family.</text>
</comment>
<protein>
    <submittedName>
        <fullName evidence="6">Ketohydroxyglutarate aldolase</fullName>
    </submittedName>
</protein>